<keyword evidence="2" id="KW-0812">Transmembrane</keyword>
<feature type="compositionally biased region" description="Basic and acidic residues" evidence="1">
    <location>
        <begin position="662"/>
        <end position="673"/>
    </location>
</feature>
<dbReference type="Gene3D" id="3.40.50.11500">
    <property type="match status" value="1"/>
</dbReference>
<dbReference type="GO" id="GO:0032456">
    <property type="term" value="P:endocytic recycling"/>
    <property type="evidence" value="ECO:0007669"/>
    <property type="project" value="TreeGrafter"/>
</dbReference>
<feature type="domain" description="UDENN" evidence="3">
    <location>
        <begin position="39"/>
        <end position="499"/>
    </location>
</feature>
<feature type="region of interest" description="Disordered" evidence="1">
    <location>
        <begin position="506"/>
        <end position="544"/>
    </location>
</feature>
<feature type="transmembrane region" description="Helical" evidence="2">
    <location>
        <begin position="301"/>
        <end position="324"/>
    </location>
</feature>
<dbReference type="GeneID" id="14887465"/>
<keyword evidence="5" id="KW-1185">Reference proteome</keyword>
<dbReference type="InterPro" id="IPR043153">
    <property type="entry name" value="DENN_C"/>
</dbReference>
<dbReference type="GO" id="GO:1901981">
    <property type="term" value="F:phosphatidylinositol phosphate binding"/>
    <property type="evidence" value="ECO:0007669"/>
    <property type="project" value="TreeGrafter"/>
</dbReference>
<dbReference type="RefSeq" id="XP_004255279.1">
    <property type="nucleotide sequence ID" value="XM_004255231.1"/>
</dbReference>
<evidence type="ECO:0000259" key="3">
    <source>
        <dbReference type="PROSITE" id="PS50211"/>
    </source>
</evidence>
<dbReference type="OMA" id="HETHKRF"/>
<dbReference type="GO" id="GO:0005829">
    <property type="term" value="C:cytosol"/>
    <property type="evidence" value="ECO:0007669"/>
    <property type="project" value="TreeGrafter"/>
</dbReference>
<dbReference type="GO" id="GO:0005085">
    <property type="term" value="F:guanyl-nucleotide exchange factor activity"/>
    <property type="evidence" value="ECO:0007669"/>
    <property type="project" value="InterPro"/>
</dbReference>
<feature type="compositionally biased region" description="Basic and acidic residues" evidence="1">
    <location>
        <begin position="627"/>
        <end position="648"/>
    </location>
</feature>
<keyword evidence="2" id="KW-0472">Membrane</keyword>
<evidence type="ECO:0000313" key="4">
    <source>
        <dbReference type="EMBL" id="ELP88508.1"/>
    </source>
</evidence>
<reference evidence="4 5" key="1">
    <citation type="submission" date="2012-10" db="EMBL/GenBank/DDBJ databases">
        <authorList>
            <person name="Zafar N."/>
            <person name="Inman J."/>
            <person name="Hall N."/>
            <person name="Lorenzi H."/>
            <person name="Caler E."/>
        </authorList>
    </citation>
    <scope>NUCLEOTIDE SEQUENCE [LARGE SCALE GENOMIC DNA]</scope>
    <source>
        <strain evidence="4 5">IP1</strain>
    </source>
</reference>
<dbReference type="Pfam" id="PF02141">
    <property type="entry name" value="DENN"/>
    <property type="match status" value="1"/>
</dbReference>
<evidence type="ECO:0000313" key="5">
    <source>
        <dbReference type="Proteomes" id="UP000014680"/>
    </source>
</evidence>
<name>A0A0A1U958_ENTIV</name>
<dbReference type="InterPro" id="IPR040032">
    <property type="entry name" value="DENND1A/B/C"/>
</dbReference>
<dbReference type="SMART" id="SM00799">
    <property type="entry name" value="DENN"/>
    <property type="match status" value="1"/>
</dbReference>
<gene>
    <name evidence="4" type="ORF">EIN_344580</name>
</gene>
<evidence type="ECO:0000256" key="1">
    <source>
        <dbReference type="SAM" id="MobiDB-lite"/>
    </source>
</evidence>
<protein>
    <recommendedName>
        <fullName evidence="3">UDENN domain-containing protein</fullName>
    </recommendedName>
</protein>
<sequence>MAEHDRLTELMSSPFERSITLTSSYLVSSFSIWGLPPNFKVDEFTFWKKSYSYDAQMLYCSKNAELQQHFAKFIAPQPVTVTNTNKLDILMTPPKKYLLILPGETTTSFCACIVRKELLPFPSDFVQETKLQQIYTYGNNQLVTDRIYCFVSEFPFINALFAMLEDMERYDFHSKLNYIRTFYLRNGGNPTEKYVSDKARMEAYLSRVLKVQAPSLTQIEYPIEVTPAPIRYFTRTSIYSTYPTSDQMPACCLNMIGDYALCRMFVGLQPSVIFNALASLLTGSSVILVGSNASLITSSVFGLLTLMYPFIWQGVLIPFVPVALQEFLESPVPSLYGTEIPTDVTRVNANVYQLEHGNLFDPNLAKKIIKTIPSVQHSLPFLGELTAAVNSCVVATFSEVTKLKSFEERERALEKIPQEKLVRFSTEVIQAVKHQFYDKILTIMKNFCMSHGPIDLTDFKRKFPQLIKHETHKRFIIDMIESQHFNVWWYRNKMSELTSKIVQHPSPTSFGGSRAPSVPSLSPCRTPDIRPEEMNKEAKMTSPQTPLDIEYGKERRSIGEKTVLRSDHKSTQKGEHHITVPKNEKVDCIKTPGPEKQEEKIEESIQQTENMTNTRGDGVAGQEEIQAEIKTEEKVDQKEKETHEEEKVSPPSPKENNTQNVEQEKKRCIDPLS</sequence>
<feature type="compositionally biased region" description="Basic and acidic residues" evidence="1">
    <location>
        <begin position="527"/>
        <end position="539"/>
    </location>
</feature>
<evidence type="ECO:0000256" key="2">
    <source>
        <dbReference type="SAM" id="Phobius"/>
    </source>
</evidence>
<dbReference type="PANTHER" id="PTHR13196:SF14">
    <property type="entry name" value="UDENN DOMAIN-CONTAINING PROTEIN"/>
    <property type="match status" value="1"/>
</dbReference>
<dbReference type="InterPro" id="IPR037516">
    <property type="entry name" value="Tripartite_DENN"/>
</dbReference>
<feature type="compositionally biased region" description="Basic and acidic residues" evidence="1">
    <location>
        <begin position="558"/>
        <end position="603"/>
    </location>
</feature>
<dbReference type="PANTHER" id="PTHR13196">
    <property type="entry name" value="DENN DOMAIN-CONTAINING"/>
    <property type="match status" value="1"/>
</dbReference>
<dbReference type="VEuPathDB" id="AmoebaDB:EIN_344580"/>
<accession>A0A0A1U958</accession>
<dbReference type="EMBL" id="KB206755">
    <property type="protein sequence ID" value="ELP88508.1"/>
    <property type="molecule type" value="Genomic_DNA"/>
</dbReference>
<dbReference type="OrthoDB" id="6019893at2759"/>
<dbReference type="AlphaFoldDB" id="A0A0A1U958"/>
<dbReference type="GO" id="GO:0006897">
    <property type="term" value="P:endocytosis"/>
    <property type="evidence" value="ECO:0007669"/>
    <property type="project" value="TreeGrafter"/>
</dbReference>
<dbReference type="KEGG" id="eiv:EIN_344580"/>
<feature type="transmembrane region" description="Helical" evidence="2">
    <location>
        <begin position="272"/>
        <end position="289"/>
    </location>
</feature>
<dbReference type="PROSITE" id="PS50211">
    <property type="entry name" value="DENN"/>
    <property type="match status" value="1"/>
</dbReference>
<dbReference type="Proteomes" id="UP000014680">
    <property type="component" value="Unassembled WGS sequence"/>
</dbReference>
<feature type="region of interest" description="Disordered" evidence="1">
    <location>
        <begin position="558"/>
        <end position="673"/>
    </location>
</feature>
<proteinExistence type="predicted"/>
<dbReference type="InterPro" id="IPR001194">
    <property type="entry name" value="cDENN_dom"/>
</dbReference>
<organism evidence="4 5">
    <name type="scientific">Entamoeba invadens IP1</name>
    <dbReference type="NCBI Taxonomy" id="370355"/>
    <lineage>
        <taxon>Eukaryota</taxon>
        <taxon>Amoebozoa</taxon>
        <taxon>Evosea</taxon>
        <taxon>Archamoebae</taxon>
        <taxon>Mastigamoebida</taxon>
        <taxon>Entamoebidae</taxon>
        <taxon>Entamoeba</taxon>
    </lineage>
</organism>
<keyword evidence="2" id="KW-1133">Transmembrane helix</keyword>